<dbReference type="OrthoDB" id="8915525at2759"/>
<dbReference type="Pfam" id="PF07686">
    <property type="entry name" value="V-set"/>
    <property type="match status" value="1"/>
</dbReference>
<evidence type="ECO:0000259" key="4">
    <source>
        <dbReference type="PROSITE" id="PS50835"/>
    </source>
</evidence>
<dbReference type="PANTHER" id="PTHR14334">
    <property type="entry name" value="B-CELL ANTIGEN RECEPTOR COMPLEX-ASSOCIATED PROTEIN"/>
    <property type="match status" value="1"/>
</dbReference>
<dbReference type="SUPFAM" id="SSF48726">
    <property type="entry name" value="Immunoglobulin"/>
    <property type="match status" value="1"/>
</dbReference>
<dbReference type="PROSITE" id="PS50835">
    <property type="entry name" value="IG_LIKE"/>
    <property type="match status" value="1"/>
</dbReference>
<evidence type="ECO:0000256" key="2">
    <source>
        <dbReference type="SAM" id="Phobius"/>
    </source>
</evidence>
<proteinExistence type="predicted"/>
<dbReference type="InterPro" id="IPR036179">
    <property type="entry name" value="Ig-like_dom_sf"/>
</dbReference>
<evidence type="ECO:0000313" key="6">
    <source>
        <dbReference type="RefSeq" id="XP_029307604.1"/>
    </source>
</evidence>
<reference evidence="6" key="1">
    <citation type="submission" date="2025-08" db="UniProtKB">
        <authorList>
            <consortium name="RefSeq"/>
        </authorList>
    </citation>
    <scope>IDENTIFICATION</scope>
</reference>
<feature type="signal peptide" evidence="3">
    <location>
        <begin position="1"/>
        <end position="19"/>
    </location>
</feature>
<dbReference type="InterPro" id="IPR007110">
    <property type="entry name" value="Ig-like_dom"/>
</dbReference>
<dbReference type="RefSeq" id="XP_029307604.1">
    <property type="nucleotide sequence ID" value="XM_029451744.1"/>
</dbReference>
<sequence>MGTVANVLLCSFLVGVAQSKVTLEPDRAFLRVHVLHKAELECCYSTDEKSVKFTWVKRTANNNLPPQLVQLSNHVTKGETQVLGKSCGNLTFNEVRLNDSGLYLCLLNGSHVDFLSHGTFLQVYKMMEKTINISETTKNTILTVEGFLLLLFVLLPSFLVLFKSKRLNELEKRKMKMEEENIYQGLNLDDCCSTYDQIERSQAHGPYQDVCNIREEEEEMELEKP</sequence>
<dbReference type="GO" id="GO:0030183">
    <property type="term" value="P:B cell differentiation"/>
    <property type="evidence" value="ECO:0007669"/>
    <property type="project" value="TreeGrafter"/>
</dbReference>
<keyword evidence="6" id="KW-0675">Receptor</keyword>
<gene>
    <name evidence="6" type="primary">cd79a</name>
</gene>
<dbReference type="InParanoid" id="A0A6J2RBD4"/>
<accession>A0A6J2RBD4</accession>
<dbReference type="InterPro" id="IPR013783">
    <property type="entry name" value="Ig-like_fold"/>
</dbReference>
<feature type="transmembrane region" description="Helical" evidence="2">
    <location>
        <begin position="141"/>
        <end position="162"/>
    </location>
</feature>
<evidence type="ECO:0000256" key="1">
    <source>
        <dbReference type="ARBA" id="ARBA00023319"/>
    </source>
</evidence>
<protein>
    <submittedName>
        <fullName evidence="6">B-cell antigen receptor complex-associated protein alpha chain</fullName>
    </submittedName>
</protein>
<dbReference type="GO" id="GO:0019815">
    <property type="term" value="C:B cell receptor complex"/>
    <property type="evidence" value="ECO:0007669"/>
    <property type="project" value="TreeGrafter"/>
</dbReference>
<dbReference type="PANTHER" id="PTHR14334:SF1">
    <property type="entry name" value="B-CELL ANTIGEN RECEPTOR COMPLEX-ASSOCIATED PROTEIN ALPHA CHAIN"/>
    <property type="match status" value="1"/>
</dbReference>
<dbReference type="AlphaFoldDB" id="A0A6J2RBD4"/>
<dbReference type="InterPro" id="IPR013106">
    <property type="entry name" value="Ig_V-set"/>
</dbReference>
<feature type="domain" description="Ig-like" evidence="4">
    <location>
        <begin position="25"/>
        <end position="116"/>
    </location>
</feature>
<dbReference type="KEGG" id="cgob:115021350"/>
<dbReference type="Proteomes" id="UP000504630">
    <property type="component" value="Chromosome 16"/>
</dbReference>
<dbReference type="InterPro" id="IPR003599">
    <property type="entry name" value="Ig_sub"/>
</dbReference>
<keyword evidence="2" id="KW-0472">Membrane</keyword>
<feature type="chain" id="PRO_5026654923" evidence="3">
    <location>
        <begin position="20"/>
        <end position="225"/>
    </location>
</feature>
<keyword evidence="5" id="KW-1185">Reference proteome</keyword>
<evidence type="ECO:0000256" key="3">
    <source>
        <dbReference type="SAM" id="SignalP"/>
    </source>
</evidence>
<name>A0A6J2RBD4_COTGO</name>
<keyword evidence="1" id="KW-0393">Immunoglobulin domain</keyword>
<keyword evidence="3" id="KW-0732">Signal</keyword>
<dbReference type="Gene3D" id="2.60.40.10">
    <property type="entry name" value="Immunoglobulins"/>
    <property type="match status" value="1"/>
</dbReference>
<evidence type="ECO:0000313" key="5">
    <source>
        <dbReference type="Proteomes" id="UP000504630"/>
    </source>
</evidence>
<dbReference type="SMART" id="SM00409">
    <property type="entry name" value="IG"/>
    <property type="match status" value="1"/>
</dbReference>
<keyword evidence="2" id="KW-0812">Transmembrane</keyword>
<keyword evidence="2" id="KW-1133">Transmembrane helix</keyword>
<organism evidence="5 6">
    <name type="scientific">Cottoperca gobio</name>
    <name type="common">Frogmouth</name>
    <name type="synonym">Aphritis gobio</name>
    <dbReference type="NCBI Taxonomy" id="56716"/>
    <lineage>
        <taxon>Eukaryota</taxon>
        <taxon>Metazoa</taxon>
        <taxon>Chordata</taxon>
        <taxon>Craniata</taxon>
        <taxon>Vertebrata</taxon>
        <taxon>Euteleostomi</taxon>
        <taxon>Actinopterygii</taxon>
        <taxon>Neopterygii</taxon>
        <taxon>Teleostei</taxon>
        <taxon>Neoteleostei</taxon>
        <taxon>Acanthomorphata</taxon>
        <taxon>Eupercaria</taxon>
        <taxon>Perciformes</taxon>
        <taxon>Notothenioidei</taxon>
        <taxon>Bovichtidae</taxon>
        <taxon>Cottoperca</taxon>
    </lineage>
</organism>
<dbReference type="GO" id="GO:0050853">
    <property type="term" value="P:B cell receptor signaling pathway"/>
    <property type="evidence" value="ECO:0007669"/>
    <property type="project" value="TreeGrafter"/>
</dbReference>
<dbReference type="GO" id="GO:0009897">
    <property type="term" value="C:external side of plasma membrane"/>
    <property type="evidence" value="ECO:0007669"/>
    <property type="project" value="TreeGrafter"/>
</dbReference>
<dbReference type="GeneID" id="115021350"/>
<dbReference type="CTD" id="973"/>